<comment type="subcellular location">
    <subcellularLocation>
        <location evidence="1">Membrane</location>
        <topology evidence="1">Single-pass type II membrane protein</topology>
    </subcellularLocation>
</comment>
<dbReference type="PaxDb" id="3218-PP1S65_214V6.1"/>
<gene>
    <name evidence="8" type="primary">LOC112294712</name>
    <name evidence="7" type="ORF">PHYPA_022342</name>
</gene>
<evidence type="ECO:0000256" key="5">
    <source>
        <dbReference type="ARBA" id="ARBA00023180"/>
    </source>
</evidence>
<name>A0A2K1J4N9_PHYPA</name>
<evidence type="ECO:0000313" key="9">
    <source>
        <dbReference type="Proteomes" id="UP000006727"/>
    </source>
</evidence>
<dbReference type="Pfam" id="PF02485">
    <property type="entry name" value="Branch"/>
    <property type="match status" value="1"/>
</dbReference>
<dbReference type="GO" id="GO:0016020">
    <property type="term" value="C:membrane"/>
    <property type="evidence" value="ECO:0007669"/>
    <property type="project" value="UniProtKB-SubCell"/>
</dbReference>
<evidence type="ECO:0000256" key="2">
    <source>
        <dbReference type="ARBA" id="ARBA00022676"/>
    </source>
</evidence>
<evidence type="ECO:0000256" key="4">
    <source>
        <dbReference type="ARBA" id="ARBA00023136"/>
    </source>
</evidence>
<evidence type="ECO:0000256" key="6">
    <source>
        <dbReference type="SAM" id="Phobius"/>
    </source>
</evidence>
<proteinExistence type="predicted"/>
<reference evidence="7 9" key="1">
    <citation type="journal article" date="2008" name="Science">
        <title>The Physcomitrella genome reveals evolutionary insights into the conquest of land by plants.</title>
        <authorList>
            <person name="Rensing S."/>
            <person name="Lang D."/>
            <person name="Zimmer A."/>
            <person name="Terry A."/>
            <person name="Salamov A."/>
            <person name="Shapiro H."/>
            <person name="Nishiyama T."/>
            <person name="Perroud P.-F."/>
            <person name="Lindquist E."/>
            <person name="Kamisugi Y."/>
            <person name="Tanahashi T."/>
            <person name="Sakakibara K."/>
            <person name="Fujita T."/>
            <person name="Oishi K."/>
            <person name="Shin-I T."/>
            <person name="Kuroki Y."/>
            <person name="Toyoda A."/>
            <person name="Suzuki Y."/>
            <person name="Hashimoto A."/>
            <person name="Yamaguchi K."/>
            <person name="Sugano A."/>
            <person name="Kohara Y."/>
            <person name="Fujiyama A."/>
            <person name="Anterola A."/>
            <person name="Aoki S."/>
            <person name="Ashton N."/>
            <person name="Barbazuk W.B."/>
            <person name="Barker E."/>
            <person name="Bennetzen J."/>
            <person name="Bezanilla M."/>
            <person name="Blankenship R."/>
            <person name="Cho S.H."/>
            <person name="Dutcher S."/>
            <person name="Estelle M."/>
            <person name="Fawcett J.A."/>
            <person name="Gundlach H."/>
            <person name="Hanada K."/>
            <person name="Heyl A."/>
            <person name="Hicks K.A."/>
            <person name="Hugh J."/>
            <person name="Lohr M."/>
            <person name="Mayer K."/>
            <person name="Melkozernov A."/>
            <person name="Murata T."/>
            <person name="Nelson D."/>
            <person name="Pils B."/>
            <person name="Prigge M."/>
            <person name="Reiss B."/>
            <person name="Renner T."/>
            <person name="Rombauts S."/>
            <person name="Rushton P."/>
            <person name="Sanderfoot A."/>
            <person name="Schween G."/>
            <person name="Shiu S.-H."/>
            <person name="Stueber K."/>
            <person name="Theodoulou F.L."/>
            <person name="Tu H."/>
            <person name="Van de Peer Y."/>
            <person name="Verrier P.J."/>
            <person name="Waters E."/>
            <person name="Wood A."/>
            <person name="Yang L."/>
            <person name="Cove D."/>
            <person name="Cuming A."/>
            <person name="Hasebe M."/>
            <person name="Lucas S."/>
            <person name="Mishler D.B."/>
            <person name="Reski R."/>
            <person name="Grigoriev I."/>
            <person name="Quatrano R.S."/>
            <person name="Boore J.L."/>
        </authorList>
    </citation>
    <scope>NUCLEOTIDE SEQUENCE [LARGE SCALE GENOMIC DNA]</scope>
    <source>
        <strain evidence="8 9">cv. Gransden 2004</strain>
    </source>
</reference>
<dbReference type="FunCoup" id="A0A2K1J4N9">
    <property type="interactions" value="169"/>
</dbReference>
<keyword evidence="6" id="KW-1133">Transmembrane helix</keyword>
<protein>
    <submittedName>
        <fullName evidence="7 8">Uncharacterized protein</fullName>
    </submittedName>
</protein>
<dbReference type="Gramene" id="Pp3c17_19790V3.1">
    <property type="protein sequence ID" value="Pp3c17_19790V3.1"/>
    <property type="gene ID" value="Pp3c17_19790"/>
</dbReference>
<dbReference type="Gramene" id="Pp3c17_19790V3.3">
    <property type="protein sequence ID" value="Pp3c17_19790V3.3"/>
    <property type="gene ID" value="Pp3c17_19790"/>
</dbReference>
<dbReference type="EnsemblPlants" id="Pp3c17_19790V3.3">
    <property type="protein sequence ID" value="Pp3c17_19790V3.3"/>
    <property type="gene ID" value="Pp3c17_19790"/>
</dbReference>
<keyword evidence="6" id="KW-0812">Transmembrane</keyword>
<keyword evidence="4 6" id="KW-0472">Membrane</keyword>
<keyword evidence="3" id="KW-0808">Transferase</keyword>
<dbReference type="GO" id="GO:0016757">
    <property type="term" value="F:glycosyltransferase activity"/>
    <property type="evidence" value="ECO:0007669"/>
    <property type="project" value="UniProtKB-KW"/>
</dbReference>
<dbReference type="PANTHER" id="PTHR31042">
    <property type="entry name" value="CORE-2/I-BRANCHING BETA-1,6-N-ACETYLGLUCOSAMINYLTRANSFERASE FAMILY PROTEIN-RELATED"/>
    <property type="match status" value="1"/>
</dbReference>
<dbReference type="Proteomes" id="UP000006727">
    <property type="component" value="Chromosome 17"/>
</dbReference>
<keyword evidence="9" id="KW-1185">Reference proteome</keyword>
<dbReference type="OMA" id="SANIHNT"/>
<evidence type="ECO:0000256" key="1">
    <source>
        <dbReference type="ARBA" id="ARBA00004606"/>
    </source>
</evidence>
<sequence length="396" mass="46383">MKRKTHAHPRWRWRLGGYLLVGAAIVFFFLVKLQTLIVRDPPDLAELPESSFEIRRFSNTTQPKLAFLFLARQHLPLDVLWEHFFEGADSNEYSVYIHTRPGFSFTKHNTACRAFVNRQLQASVQVEWGKPSMIQAERLLLAEALQDPLNERFLLLSDSCIPLFNFNYIYDYVMSSNKSFVDSFYDYKDYQYNVLMDPIVTEDKWRKGSQWFTLTRKHAEMVAEDSKVFSTFVDHCKCFFCKVHDYGTWSGWLTGLLQKAVPSVSRKDDYVSNDTDSTHNCIPDEHYIQTLLAMKDMEGELERRTLTYSRWESSDSKGSRGWHPAAFDAPDIALDFIKEIQGYINVRYDSEYRTEWCSAGGRPRQCFLFARKFTKLAVFELLNIAERYESNIVHVE</sequence>
<keyword evidence="5" id="KW-0325">Glycoprotein</keyword>
<dbReference type="PANTHER" id="PTHR31042:SF70">
    <property type="entry name" value="OS01G0695200 PROTEIN"/>
    <property type="match status" value="1"/>
</dbReference>
<dbReference type="STRING" id="3218.A0A2K1J4N9"/>
<dbReference type="Gramene" id="Pp3c17_19790V3.2">
    <property type="protein sequence ID" value="Pp3c17_19790V3.2"/>
    <property type="gene ID" value="Pp3c17_19790"/>
</dbReference>
<dbReference type="EnsemblPlants" id="Pp3c17_19790V3.2">
    <property type="protein sequence ID" value="Pp3c17_19790V3.2"/>
    <property type="gene ID" value="Pp3c17_19790"/>
</dbReference>
<dbReference type="InterPro" id="IPR003406">
    <property type="entry name" value="Glyco_trans_14"/>
</dbReference>
<dbReference type="RefSeq" id="XP_024401238.1">
    <property type="nucleotide sequence ID" value="XM_024545470.2"/>
</dbReference>
<dbReference type="EnsemblPlants" id="Pp3c17_19790V3.1">
    <property type="protein sequence ID" value="Pp3c17_19790V3.1"/>
    <property type="gene ID" value="Pp3c17_19790"/>
</dbReference>
<dbReference type="KEGG" id="ppp:112294712"/>
<dbReference type="EMBL" id="ABEU02000017">
    <property type="protein sequence ID" value="PNR36491.1"/>
    <property type="molecule type" value="Genomic_DNA"/>
</dbReference>
<dbReference type="InterPro" id="IPR044174">
    <property type="entry name" value="BC10-like"/>
</dbReference>
<reference evidence="7 9" key="2">
    <citation type="journal article" date="2018" name="Plant J.">
        <title>The Physcomitrella patens chromosome-scale assembly reveals moss genome structure and evolution.</title>
        <authorList>
            <person name="Lang D."/>
            <person name="Ullrich K.K."/>
            <person name="Murat F."/>
            <person name="Fuchs J."/>
            <person name="Jenkins J."/>
            <person name="Haas F.B."/>
            <person name="Piednoel M."/>
            <person name="Gundlach H."/>
            <person name="Van Bel M."/>
            <person name="Meyberg R."/>
            <person name="Vives C."/>
            <person name="Morata J."/>
            <person name="Symeonidi A."/>
            <person name="Hiss M."/>
            <person name="Muchero W."/>
            <person name="Kamisugi Y."/>
            <person name="Saleh O."/>
            <person name="Blanc G."/>
            <person name="Decker E.L."/>
            <person name="van Gessel N."/>
            <person name="Grimwood J."/>
            <person name="Hayes R.D."/>
            <person name="Graham S.W."/>
            <person name="Gunter L.E."/>
            <person name="McDaniel S.F."/>
            <person name="Hoernstein S.N.W."/>
            <person name="Larsson A."/>
            <person name="Li F.W."/>
            <person name="Perroud P.F."/>
            <person name="Phillips J."/>
            <person name="Ranjan P."/>
            <person name="Rokshar D.S."/>
            <person name="Rothfels C.J."/>
            <person name="Schneider L."/>
            <person name="Shu S."/>
            <person name="Stevenson D.W."/>
            <person name="Thummler F."/>
            <person name="Tillich M."/>
            <person name="Villarreal Aguilar J.C."/>
            <person name="Widiez T."/>
            <person name="Wong G.K."/>
            <person name="Wymore A."/>
            <person name="Zhang Y."/>
            <person name="Zimmer A.D."/>
            <person name="Quatrano R.S."/>
            <person name="Mayer K.F.X."/>
            <person name="Goodstein D."/>
            <person name="Casacuberta J.M."/>
            <person name="Vandepoele K."/>
            <person name="Reski R."/>
            <person name="Cuming A.C."/>
            <person name="Tuskan G.A."/>
            <person name="Maumus F."/>
            <person name="Salse J."/>
            <person name="Schmutz J."/>
            <person name="Rensing S.A."/>
        </authorList>
    </citation>
    <scope>NUCLEOTIDE SEQUENCE [LARGE SCALE GENOMIC DNA]</scope>
    <source>
        <strain evidence="8 9">cv. Gransden 2004</strain>
    </source>
</reference>
<dbReference type="GeneID" id="112294712"/>
<evidence type="ECO:0000313" key="7">
    <source>
        <dbReference type="EMBL" id="PNR36491.1"/>
    </source>
</evidence>
<organism evidence="7">
    <name type="scientific">Physcomitrium patens</name>
    <name type="common">Spreading-leaved earth moss</name>
    <name type="synonym">Physcomitrella patens</name>
    <dbReference type="NCBI Taxonomy" id="3218"/>
    <lineage>
        <taxon>Eukaryota</taxon>
        <taxon>Viridiplantae</taxon>
        <taxon>Streptophyta</taxon>
        <taxon>Embryophyta</taxon>
        <taxon>Bryophyta</taxon>
        <taxon>Bryophytina</taxon>
        <taxon>Bryopsida</taxon>
        <taxon>Funariidae</taxon>
        <taxon>Funariales</taxon>
        <taxon>Funariaceae</taxon>
        <taxon>Physcomitrium</taxon>
    </lineage>
</organism>
<evidence type="ECO:0000256" key="3">
    <source>
        <dbReference type="ARBA" id="ARBA00022679"/>
    </source>
</evidence>
<dbReference type="AlphaFoldDB" id="A0A2K1J4N9"/>
<feature type="transmembrane region" description="Helical" evidence="6">
    <location>
        <begin position="12"/>
        <end position="31"/>
    </location>
</feature>
<accession>A0A2K1J4N9</accession>
<keyword evidence="2" id="KW-0328">Glycosyltransferase</keyword>
<dbReference type="OrthoDB" id="191334at2759"/>
<evidence type="ECO:0000313" key="8">
    <source>
        <dbReference type="EnsemblPlants" id="Pp3c17_19790V3.1"/>
    </source>
</evidence>
<reference evidence="8" key="3">
    <citation type="submission" date="2020-12" db="UniProtKB">
        <authorList>
            <consortium name="EnsemblPlants"/>
        </authorList>
    </citation>
    <scope>IDENTIFICATION</scope>
</reference>